<dbReference type="OrthoDB" id="8478628at2"/>
<dbReference type="Proteomes" id="UP000284407">
    <property type="component" value="Unassembled WGS sequence"/>
</dbReference>
<reference evidence="2 3" key="1">
    <citation type="submission" date="2018-09" db="EMBL/GenBank/DDBJ databases">
        <title>Genomic Encyclopedia of Archaeal and Bacterial Type Strains, Phase II (KMG-II): from individual species to whole genera.</title>
        <authorList>
            <person name="Goeker M."/>
        </authorList>
    </citation>
    <scope>NUCLEOTIDE SEQUENCE [LARGE SCALE GENOMIC DNA]</scope>
    <source>
        <strain evidence="2 3">DSM 11458</strain>
    </source>
</reference>
<dbReference type="EMBL" id="RAQK01000002">
    <property type="protein sequence ID" value="RKE93774.1"/>
    <property type="molecule type" value="Genomic_DNA"/>
</dbReference>
<evidence type="ECO:0000313" key="2">
    <source>
        <dbReference type="EMBL" id="RKE93774.1"/>
    </source>
</evidence>
<gene>
    <name evidence="2" type="ORF">C8N30_2870</name>
</gene>
<dbReference type="RefSeq" id="WP_025062184.1">
    <property type="nucleotide sequence ID" value="NZ_RAQK01000002.1"/>
</dbReference>
<name>A0A420DHS8_9RHOB</name>
<dbReference type="AlphaFoldDB" id="A0A420DHS8"/>
<keyword evidence="3" id="KW-1185">Reference proteome</keyword>
<evidence type="ECO:0000313" key="3">
    <source>
        <dbReference type="Proteomes" id="UP000284407"/>
    </source>
</evidence>
<feature type="region of interest" description="Disordered" evidence="1">
    <location>
        <begin position="170"/>
        <end position="221"/>
    </location>
</feature>
<organism evidence="2 3">
    <name type="scientific">Sulfitobacter guttiformis</name>
    <dbReference type="NCBI Taxonomy" id="74349"/>
    <lineage>
        <taxon>Bacteria</taxon>
        <taxon>Pseudomonadati</taxon>
        <taxon>Pseudomonadota</taxon>
        <taxon>Alphaproteobacteria</taxon>
        <taxon>Rhodobacterales</taxon>
        <taxon>Roseobacteraceae</taxon>
        <taxon>Sulfitobacter</taxon>
    </lineage>
</organism>
<dbReference type="InterPro" id="IPR009922">
    <property type="entry name" value="DUF1457"/>
</dbReference>
<sequence>MAHYQPHSGYAPLSIIEAYWHALRGPREVPKRSEIDPRGIESALEFAFILERVAPGVARLRIAGSHLHDLMGMEARGMPLTSFFTQDARLRVAELLEEVFQTPASAEVLMSATAQGTQLPLEARMILLPLKSDLGDVSRILGCIVSQGEIGNAPRRFDLRNIDVRRLDVPKPSEGRAEKQPAGFAEPKHRFTPQPKVAKAQHNELSATKRPPYLRLVKTDE</sequence>
<feature type="compositionally biased region" description="Basic and acidic residues" evidence="1">
    <location>
        <begin position="170"/>
        <end position="179"/>
    </location>
</feature>
<comment type="caution">
    <text evidence="2">The sequence shown here is derived from an EMBL/GenBank/DDBJ whole genome shotgun (WGS) entry which is preliminary data.</text>
</comment>
<dbReference type="Pfam" id="PF07310">
    <property type="entry name" value="PAS_5"/>
    <property type="match status" value="1"/>
</dbReference>
<evidence type="ECO:0000256" key="1">
    <source>
        <dbReference type="SAM" id="MobiDB-lite"/>
    </source>
</evidence>
<protein>
    <submittedName>
        <fullName evidence="2">PAS domain-containing protein</fullName>
    </submittedName>
</protein>
<accession>A0A420DHS8</accession>
<proteinExistence type="predicted"/>
<dbReference type="STRING" id="1443111.Z949_1651"/>